<dbReference type="Proteomes" id="UP000240739">
    <property type="component" value="Unassembled WGS sequence"/>
</dbReference>
<dbReference type="EMBL" id="PYYB01000001">
    <property type="protein sequence ID" value="PTL59944.1"/>
    <property type="molecule type" value="Genomic_DNA"/>
</dbReference>
<name>A0A2T4UL16_9ACTN</name>
<dbReference type="PANTHER" id="PTHR33371:SF4">
    <property type="entry name" value="INTERMEMBRANE PHOSPHOLIPID TRANSPORT SYSTEM BINDING PROTEIN MLAD"/>
    <property type="match status" value="1"/>
</dbReference>
<dbReference type="OrthoDB" id="338143at2"/>
<organism evidence="3 4">
    <name type="scientific">Paraconexibacter algicola</name>
    <dbReference type="NCBI Taxonomy" id="2133960"/>
    <lineage>
        <taxon>Bacteria</taxon>
        <taxon>Bacillati</taxon>
        <taxon>Actinomycetota</taxon>
        <taxon>Thermoleophilia</taxon>
        <taxon>Solirubrobacterales</taxon>
        <taxon>Paraconexibacteraceae</taxon>
        <taxon>Paraconexibacter</taxon>
    </lineage>
</organism>
<dbReference type="InterPro" id="IPR052336">
    <property type="entry name" value="MlaD_Phospholipid_Transporter"/>
</dbReference>
<evidence type="ECO:0000259" key="2">
    <source>
        <dbReference type="Pfam" id="PF02470"/>
    </source>
</evidence>
<evidence type="ECO:0000313" key="4">
    <source>
        <dbReference type="Proteomes" id="UP000240739"/>
    </source>
</evidence>
<accession>A0A2T4UL16</accession>
<keyword evidence="4" id="KW-1185">Reference proteome</keyword>
<feature type="region of interest" description="Disordered" evidence="1">
    <location>
        <begin position="409"/>
        <end position="448"/>
    </location>
</feature>
<dbReference type="PANTHER" id="PTHR33371">
    <property type="entry name" value="INTERMEMBRANE PHOSPHOLIPID TRANSPORT SYSTEM BINDING PROTEIN MLAD-RELATED"/>
    <property type="match status" value="1"/>
</dbReference>
<dbReference type="RefSeq" id="WP_107568588.1">
    <property type="nucleotide sequence ID" value="NZ_PYYB01000001.1"/>
</dbReference>
<sequence>MTRDARNRWTALGAMLLVAAALGYVVLRGEDYTLRAQFANAGQVVKGGEVQVRGIKVGSIDDIDLTPEGRAEITLKITDDDVLPLREGTRAAIRAVGQAGVSNRFIDLQPGDGDRVLDDGAVLGPRQTSGIVDLDAVLNAFDPAARRDLQALVGRSREIFAGSTAPTFNRLLGRLDPALSETESLASEVSADGDALQRVIRDGATATQALASRREDLRQGVVEVSRTFAALAAERGAIGAMLRRAPTLLRAGERTLTDAADTLETARPALRAAPSAARAAEETLRALPTTLRAVRGPAAELEAQIPDLRASFAAMPRQLPAIRTAIARTGTASAALQPIVRGLRIYGTDLVLGIFNGLAGLATGNQNATGGYVRLQFTQNPQTLLGGQLGSLLSQQPLVPGLFSTKYKQKRRCPGTGAPPARDGSSPYIPDPTLCDPSQGMSADVNEP</sequence>
<evidence type="ECO:0000256" key="1">
    <source>
        <dbReference type="SAM" id="MobiDB-lite"/>
    </source>
</evidence>
<comment type="caution">
    <text evidence="3">The sequence shown here is derived from an EMBL/GenBank/DDBJ whole genome shotgun (WGS) entry which is preliminary data.</text>
</comment>
<dbReference type="AlphaFoldDB" id="A0A2T4UL16"/>
<dbReference type="InterPro" id="IPR003399">
    <property type="entry name" value="Mce/MlaD"/>
</dbReference>
<protein>
    <recommendedName>
        <fullName evidence="2">Mce/MlaD domain-containing protein</fullName>
    </recommendedName>
</protein>
<gene>
    <name evidence="3" type="ORF">C7Y72_09955</name>
</gene>
<dbReference type="Pfam" id="PF02470">
    <property type="entry name" value="MlaD"/>
    <property type="match status" value="1"/>
</dbReference>
<proteinExistence type="predicted"/>
<feature type="domain" description="Mce/MlaD" evidence="2">
    <location>
        <begin position="32"/>
        <end position="111"/>
    </location>
</feature>
<evidence type="ECO:0000313" key="3">
    <source>
        <dbReference type="EMBL" id="PTL59944.1"/>
    </source>
</evidence>
<reference evidence="3 4" key="1">
    <citation type="submission" date="2018-03" db="EMBL/GenBank/DDBJ databases">
        <title>Aquarubrobacter algicola gen. nov., sp. nov., a novel actinobacterium isolated from shallow eutrophic lake during the end of cyanobacterial harmful algal blooms.</title>
        <authorList>
            <person name="Chun S.J."/>
        </authorList>
    </citation>
    <scope>NUCLEOTIDE SEQUENCE [LARGE SCALE GENOMIC DNA]</scope>
    <source>
        <strain evidence="3 4">Seoho-28</strain>
    </source>
</reference>